<evidence type="ECO:0000256" key="6">
    <source>
        <dbReference type="ARBA" id="ARBA00023136"/>
    </source>
</evidence>
<dbReference type="EMBL" id="RCHS01002005">
    <property type="protein sequence ID" value="RMX50160.1"/>
    <property type="molecule type" value="Genomic_DNA"/>
</dbReference>
<feature type="transmembrane region" description="Helical" evidence="7">
    <location>
        <begin position="260"/>
        <end position="283"/>
    </location>
</feature>
<feature type="transmembrane region" description="Helical" evidence="7">
    <location>
        <begin position="139"/>
        <end position="161"/>
    </location>
</feature>
<keyword evidence="5 7" id="KW-1133">Transmembrane helix</keyword>
<evidence type="ECO:0000256" key="5">
    <source>
        <dbReference type="ARBA" id="ARBA00022989"/>
    </source>
</evidence>
<dbReference type="OMA" id="CIINILY"/>
<evidence type="ECO:0000259" key="8">
    <source>
        <dbReference type="Pfam" id="PF25987"/>
    </source>
</evidence>
<comment type="caution">
    <text evidence="9">The sequence shown here is derived from an EMBL/GenBank/DDBJ whole genome shotgun (WGS) entry which is preliminary data.</text>
</comment>
<feature type="transmembrane region" description="Helical" evidence="7">
    <location>
        <begin position="167"/>
        <end position="191"/>
    </location>
</feature>
<dbReference type="AlphaFoldDB" id="A0A3M6U904"/>
<feature type="transmembrane region" description="Helical" evidence="7">
    <location>
        <begin position="94"/>
        <end position="119"/>
    </location>
</feature>
<name>A0A3M6U904_POCDA</name>
<evidence type="ECO:0000256" key="3">
    <source>
        <dbReference type="ARBA" id="ARBA00022692"/>
    </source>
</evidence>
<evidence type="ECO:0000256" key="1">
    <source>
        <dbReference type="ARBA" id="ARBA00004141"/>
    </source>
</evidence>
<evidence type="ECO:0000313" key="9">
    <source>
        <dbReference type="EMBL" id="RMX50160.1"/>
    </source>
</evidence>
<organism evidence="9 10">
    <name type="scientific">Pocillopora damicornis</name>
    <name type="common">Cauliflower coral</name>
    <name type="synonym">Millepora damicornis</name>
    <dbReference type="NCBI Taxonomy" id="46731"/>
    <lineage>
        <taxon>Eukaryota</taxon>
        <taxon>Metazoa</taxon>
        <taxon>Cnidaria</taxon>
        <taxon>Anthozoa</taxon>
        <taxon>Hexacorallia</taxon>
        <taxon>Scleractinia</taxon>
        <taxon>Astrocoeniina</taxon>
        <taxon>Pocilloporidae</taxon>
        <taxon>Pocillopora</taxon>
    </lineage>
</organism>
<keyword evidence="3 7" id="KW-0812">Transmembrane</keyword>
<evidence type="ECO:0000313" key="10">
    <source>
        <dbReference type="Proteomes" id="UP000275408"/>
    </source>
</evidence>
<keyword evidence="10" id="KW-1185">Reference proteome</keyword>
<keyword evidence="2" id="KW-0597">Phosphoprotein</keyword>
<accession>A0A3M6U904</accession>
<sequence>MSKEEKLWPEPAPNWPEAKNVWKWGWPFHVYLFTTLNFLVVLRSLYVMIEQRKSHVLTKDHRFFMNLFLLVFGTTRAAFLLSNPYGSDPDATKSELVICIVTFGIGTACITSAFSFVLLIVLESTRLSLAPSKFQNRGFLLGVCIINILYVIISDVIVAHFPVAKAMILVCQVLFAIWGFLIALGFALAGARLWRNLKASRQTAQFDPELAAESKKITRLVFLLYAASFCGVAMFSTIVYQAFGDTGVYNESGLVSNWPWIAVQTLLRTSESLMCLLVFLVALRTRTAKRTQNNQVDSYSKS</sequence>
<keyword evidence="4" id="KW-0732">Signal</keyword>
<dbReference type="PANTHER" id="PTHR35578">
    <property type="entry name" value="PROLINE-RICH TRANSMEMBRANE PROTEIN 4-RELATED"/>
    <property type="match status" value="1"/>
</dbReference>
<protein>
    <recommendedName>
        <fullName evidence="8">Proline-rich transmembrane protein 3/4 domain-containing protein</fullName>
    </recommendedName>
</protein>
<dbReference type="InterPro" id="IPR059081">
    <property type="entry name" value="PRRT3-4"/>
</dbReference>
<feature type="transmembrane region" description="Helical" evidence="7">
    <location>
        <begin position="220"/>
        <end position="240"/>
    </location>
</feature>
<comment type="subcellular location">
    <subcellularLocation>
        <location evidence="1">Membrane</location>
        <topology evidence="1">Multi-pass membrane protein</topology>
    </subcellularLocation>
</comment>
<gene>
    <name evidence="9" type="ORF">pdam_00004793</name>
</gene>
<feature type="transmembrane region" description="Helical" evidence="7">
    <location>
        <begin position="63"/>
        <end position="82"/>
    </location>
</feature>
<keyword evidence="6 7" id="KW-0472">Membrane</keyword>
<feature type="domain" description="Proline-rich transmembrane protein 3/4" evidence="8">
    <location>
        <begin position="4"/>
        <end position="293"/>
    </location>
</feature>
<evidence type="ECO:0000256" key="4">
    <source>
        <dbReference type="ARBA" id="ARBA00022729"/>
    </source>
</evidence>
<dbReference type="Proteomes" id="UP000275408">
    <property type="component" value="Unassembled WGS sequence"/>
</dbReference>
<dbReference type="STRING" id="46731.A0A3M6U904"/>
<dbReference type="InterPro" id="IPR052836">
    <property type="entry name" value="PRRT_domain-containing"/>
</dbReference>
<dbReference type="Pfam" id="PF25987">
    <property type="entry name" value="PRRT3"/>
    <property type="match status" value="1"/>
</dbReference>
<dbReference type="OrthoDB" id="10066605at2759"/>
<evidence type="ECO:0000256" key="2">
    <source>
        <dbReference type="ARBA" id="ARBA00022553"/>
    </source>
</evidence>
<proteinExistence type="predicted"/>
<feature type="transmembrane region" description="Helical" evidence="7">
    <location>
        <begin position="24"/>
        <end position="42"/>
    </location>
</feature>
<reference evidence="9 10" key="1">
    <citation type="journal article" date="2018" name="Sci. Rep.">
        <title>Comparative analysis of the Pocillopora damicornis genome highlights role of immune system in coral evolution.</title>
        <authorList>
            <person name="Cunning R."/>
            <person name="Bay R.A."/>
            <person name="Gillette P."/>
            <person name="Baker A.C."/>
            <person name="Traylor-Knowles N."/>
        </authorList>
    </citation>
    <scope>NUCLEOTIDE SEQUENCE [LARGE SCALE GENOMIC DNA]</scope>
    <source>
        <strain evidence="9">RSMAS</strain>
        <tissue evidence="9">Whole animal</tissue>
    </source>
</reference>
<evidence type="ECO:0000256" key="7">
    <source>
        <dbReference type="SAM" id="Phobius"/>
    </source>
</evidence>